<dbReference type="Pfam" id="PF00528">
    <property type="entry name" value="BPD_transp_1"/>
    <property type="match status" value="1"/>
</dbReference>
<keyword evidence="3 5" id="KW-1133">Transmembrane helix</keyword>
<evidence type="ECO:0000256" key="4">
    <source>
        <dbReference type="ARBA" id="ARBA00023136"/>
    </source>
</evidence>
<dbReference type="SUPFAM" id="SSF161098">
    <property type="entry name" value="MetI-like"/>
    <property type="match status" value="1"/>
</dbReference>
<dbReference type="GO" id="GO:0055085">
    <property type="term" value="P:transmembrane transport"/>
    <property type="evidence" value="ECO:0007669"/>
    <property type="project" value="InterPro"/>
</dbReference>
<dbReference type="GO" id="GO:0005886">
    <property type="term" value="C:plasma membrane"/>
    <property type="evidence" value="ECO:0007669"/>
    <property type="project" value="UniProtKB-SubCell"/>
</dbReference>
<accession>A0A9E7N8H4</accession>
<feature type="domain" description="ABC transmembrane type-1" evidence="6">
    <location>
        <begin position="157"/>
        <end position="347"/>
    </location>
</feature>
<dbReference type="EMBL" id="CP100355">
    <property type="protein sequence ID" value="UTF52459.1"/>
    <property type="molecule type" value="Genomic_DNA"/>
</dbReference>
<feature type="transmembrane region" description="Helical" evidence="5">
    <location>
        <begin position="291"/>
        <end position="309"/>
    </location>
</feature>
<dbReference type="AlphaFoldDB" id="A0A9E7N8H4"/>
<dbReference type="Proteomes" id="UP001056855">
    <property type="component" value="Chromosome"/>
</dbReference>
<dbReference type="InterPro" id="IPR000515">
    <property type="entry name" value="MetI-like"/>
</dbReference>
<dbReference type="RefSeq" id="WP_254156393.1">
    <property type="nucleotide sequence ID" value="NZ_CP100355.1"/>
</dbReference>
<dbReference type="GeneID" id="73290726"/>
<evidence type="ECO:0000259" key="6">
    <source>
        <dbReference type="PROSITE" id="PS50928"/>
    </source>
</evidence>
<dbReference type="Gene3D" id="1.10.3720.10">
    <property type="entry name" value="MetI-like"/>
    <property type="match status" value="1"/>
</dbReference>
<name>A0A9E7N8H4_9EURY</name>
<comment type="similarity">
    <text evidence="5">Belongs to the binding-protein-dependent transport system permease family.</text>
</comment>
<dbReference type="CDD" id="cd06261">
    <property type="entry name" value="TM_PBP2"/>
    <property type="match status" value="1"/>
</dbReference>
<sequence>MKHTDETATDGGEQLSDDQLFGQLAEADRVQLSRRERFGLLLDAYVLTPGRVAWSDWRTRIGILVISLFLLTGLAAKVSTSNWWILEDVTIVESPATNQAPTNHQPFDGGFAAITEEGGWIDTTASFPWVEFNAPLGSTNYGEPIGRQLIHSTPDMIEMVVAGAFVSVGLAILIGITAGYKGGKIDSVLMSITDIVMTMPAIPLVIVIAAIYPPREAWLVGVILAIDAWPGLARALRSQVLTLREESYVEASRTMGIPSTTILSRDITPQLMPYILINAAQAGRSVIFESVALYFLGVLPFTTANWGIMMDTAYSEGFALVNMANFYQIFWPMMAVVIISFGLILFSQGMDRVFNPRIRARHSKKVGTGGEDQEH</sequence>
<protein>
    <submittedName>
        <fullName evidence="7">ABC transporter permease</fullName>
    </submittedName>
</protein>
<dbReference type="PANTHER" id="PTHR42729:SF1">
    <property type="entry name" value="OLIGO_DIPEPTIDE TRANSPORT, PERMEASE PROTEIN (DPPC-2)"/>
    <property type="match status" value="1"/>
</dbReference>
<evidence type="ECO:0000256" key="5">
    <source>
        <dbReference type="RuleBase" id="RU363032"/>
    </source>
</evidence>
<proteinExistence type="inferred from homology"/>
<feature type="transmembrane region" description="Helical" evidence="5">
    <location>
        <begin position="329"/>
        <end position="347"/>
    </location>
</feature>
<keyword evidence="5" id="KW-0813">Transport</keyword>
<keyword evidence="4 5" id="KW-0472">Membrane</keyword>
<keyword evidence="8" id="KW-1185">Reference proteome</keyword>
<dbReference type="PROSITE" id="PS50928">
    <property type="entry name" value="ABC_TM1"/>
    <property type="match status" value="1"/>
</dbReference>
<evidence type="ECO:0000313" key="8">
    <source>
        <dbReference type="Proteomes" id="UP001056855"/>
    </source>
</evidence>
<organism evidence="7 8">
    <name type="scientific">Natronosalvus rutilus</name>
    <dbReference type="NCBI Taxonomy" id="2953753"/>
    <lineage>
        <taxon>Archaea</taxon>
        <taxon>Methanobacteriati</taxon>
        <taxon>Methanobacteriota</taxon>
        <taxon>Stenosarchaea group</taxon>
        <taxon>Halobacteria</taxon>
        <taxon>Halobacteriales</taxon>
        <taxon>Natrialbaceae</taxon>
        <taxon>Natronosalvus</taxon>
    </lineage>
</organism>
<evidence type="ECO:0000256" key="2">
    <source>
        <dbReference type="ARBA" id="ARBA00022692"/>
    </source>
</evidence>
<comment type="subcellular location">
    <subcellularLocation>
        <location evidence="5">Cell membrane</location>
        <topology evidence="5">Multi-pass membrane protein</topology>
    </subcellularLocation>
    <subcellularLocation>
        <location evidence="1">Membrane</location>
        <topology evidence="1">Multi-pass membrane protein</topology>
    </subcellularLocation>
</comment>
<dbReference type="PANTHER" id="PTHR42729">
    <property type="entry name" value="OLIGO/DIPEPTIDE TRANSPORT, PERMEASE PROTEIN (DPPC-2)"/>
    <property type="match status" value="1"/>
</dbReference>
<feature type="transmembrane region" description="Helical" evidence="5">
    <location>
        <begin position="159"/>
        <end position="180"/>
    </location>
</feature>
<evidence type="ECO:0000313" key="7">
    <source>
        <dbReference type="EMBL" id="UTF52459.1"/>
    </source>
</evidence>
<keyword evidence="2 5" id="KW-0812">Transmembrane</keyword>
<evidence type="ECO:0000256" key="3">
    <source>
        <dbReference type="ARBA" id="ARBA00022989"/>
    </source>
</evidence>
<feature type="transmembrane region" description="Helical" evidence="5">
    <location>
        <begin position="192"/>
        <end position="212"/>
    </location>
</feature>
<reference evidence="7" key="1">
    <citation type="submission" date="2022-06" db="EMBL/GenBank/DDBJ databases">
        <title>Diverse halophilic archaea isolated from saline environments.</title>
        <authorList>
            <person name="Cui H.-L."/>
        </authorList>
    </citation>
    <scope>NUCLEOTIDE SEQUENCE</scope>
    <source>
        <strain evidence="7">WLHS1</strain>
    </source>
</reference>
<dbReference type="InterPro" id="IPR035906">
    <property type="entry name" value="MetI-like_sf"/>
</dbReference>
<dbReference type="KEGG" id="sawl:NGM29_11730"/>
<evidence type="ECO:0000256" key="1">
    <source>
        <dbReference type="ARBA" id="ARBA00004141"/>
    </source>
</evidence>
<gene>
    <name evidence="7" type="ORF">NGM29_11730</name>
</gene>